<dbReference type="InParanoid" id="E3N0W1"/>
<dbReference type="Proteomes" id="UP000008281">
    <property type="component" value="Unassembled WGS sequence"/>
</dbReference>
<feature type="region of interest" description="Disordered" evidence="1">
    <location>
        <begin position="270"/>
        <end position="290"/>
    </location>
</feature>
<dbReference type="EMBL" id="DS268506">
    <property type="protein sequence ID" value="EFP13579.1"/>
    <property type="molecule type" value="Genomic_DNA"/>
</dbReference>
<evidence type="ECO:0000313" key="2">
    <source>
        <dbReference type="EMBL" id="EFP13579.1"/>
    </source>
</evidence>
<dbReference type="HOGENOM" id="CLU_499893_0_0_1"/>
<keyword evidence="3" id="KW-1185">Reference proteome</keyword>
<dbReference type="AlphaFoldDB" id="E3N0W1"/>
<feature type="compositionally biased region" description="Basic and acidic residues" evidence="1">
    <location>
        <begin position="270"/>
        <end position="279"/>
    </location>
</feature>
<proteinExistence type="predicted"/>
<organism evidence="3">
    <name type="scientific">Caenorhabditis remanei</name>
    <name type="common">Caenorhabditis vulgaris</name>
    <dbReference type="NCBI Taxonomy" id="31234"/>
    <lineage>
        <taxon>Eukaryota</taxon>
        <taxon>Metazoa</taxon>
        <taxon>Ecdysozoa</taxon>
        <taxon>Nematoda</taxon>
        <taxon>Chromadorea</taxon>
        <taxon>Rhabditida</taxon>
        <taxon>Rhabditina</taxon>
        <taxon>Rhabditomorpha</taxon>
        <taxon>Rhabditoidea</taxon>
        <taxon>Rhabditidae</taxon>
        <taxon>Peloderinae</taxon>
        <taxon>Caenorhabditis</taxon>
    </lineage>
</organism>
<protein>
    <submittedName>
        <fullName evidence="2">Uncharacterized protein</fullName>
    </submittedName>
</protein>
<dbReference type="eggNOG" id="ENOG502TJMF">
    <property type="taxonomic scope" value="Eukaryota"/>
</dbReference>
<gene>
    <name evidence="2" type="ORF">CRE_10439</name>
</gene>
<name>E3N0W1_CAERE</name>
<reference evidence="2" key="1">
    <citation type="submission" date="2007-07" db="EMBL/GenBank/DDBJ databases">
        <title>PCAP assembly of the Caenorhabditis remanei genome.</title>
        <authorList>
            <consortium name="The Caenorhabditis remanei Sequencing Consortium"/>
            <person name="Wilson R.K."/>
        </authorList>
    </citation>
    <scope>NUCLEOTIDE SEQUENCE [LARGE SCALE GENOMIC DNA]</scope>
    <source>
        <strain evidence="2">PB4641</strain>
    </source>
</reference>
<feature type="compositionally biased region" description="Acidic residues" evidence="1">
    <location>
        <begin position="315"/>
        <end position="329"/>
    </location>
</feature>
<dbReference type="OMA" id="SHIMATP"/>
<feature type="region of interest" description="Disordered" evidence="1">
    <location>
        <begin position="315"/>
        <end position="351"/>
    </location>
</feature>
<evidence type="ECO:0000313" key="3">
    <source>
        <dbReference type="Proteomes" id="UP000008281"/>
    </source>
</evidence>
<evidence type="ECO:0000256" key="1">
    <source>
        <dbReference type="SAM" id="MobiDB-lite"/>
    </source>
</evidence>
<sequence>MIPRGEPGPQQRAQASAIGATRRVTIPKLPKPDGLVAAVEYNILPPTEQLLKEIFRRCPWLQDQQFIEWFGKMRSHQMPKAEINEKGKGICGCCGSNIFGNPIKKHSMSECGVPLAVRAQFMAVNTRSICYACNGKSDSHDICVKKNDVCGYCEETGQGRRHHTPTTGACSIPYGCEHEQVTIWRKQHYRQVELESQKEALEIKLHNDSPLLNPPRKCKYPVIGHQAFFDERKMFGVIQYTEYATYPGVIPQTDKEQRKEIEKRIQQVRRNYYEIDQPNRPKPSTEIQHRIQQHREAMEQVTRLKNEGYQVEIMEENDSEEDPSNDDQDNQVQEGVRRDESVEHHDIQVDKERSQSYLTEIALWQTGQRSLKLNTNNSQYYLTNEETTEQFWIKAKQVAGYLKECPEHIKETWTRVAQNKVSVEKTETTRETPEKHKVNKEELKEQLGRAAASKYGNSLAWCTILQSQLTGMREATKRFNDGTDEDPTTEWTLGYTELIIRLATIIALSKAEVWTRLSTGNVRFSTYQPTGKEVIWIPDTTLYKALPTEERDAFFAIFTVNVANRLL</sequence>
<accession>E3N0W1</accession>
<feature type="compositionally biased region" description="Basic and acidic residues" evidence="1">
    <location>
        <begin position="335"/>
        <end position="351"/>
    </location>
</feature>